<evidence type="ECO:0000313" key="2">
    <source>
        <dbReference type="Proteomes" id="UP000014071"/>
    </source>
</evidence>
<protein>
    <submittedName>
        <fullName evidence="1">Phospholipid-transporting ATPase</fullName>
    </submittedName>
</protein>
<dbReference type="HOGENOM" id="CLU_1826125_0_0_1"/>
<dbReference type="Proteomes" id="UP000014071">
    <property type="component" value="Unassembled WGS sequence"/>
</dbReference>
<name>R9NZJ6_PSEHS</name>
<dbReference type="RefSeq" id="XP_012187793.1">
    <property type="nucleotide sequence ID" value="XM_012332403.1"/>
</dbReference>
<proteinExistence type="predicted"/>
<evidence type="ECO:0000313" key="1">
    <source>
        <dbReference type="EMBL" id="GAC94206.1"/>
    </source>
</evidence>
<dbReference type="AlphaFoldDB" id="R9NZJ6"/>
<organism evidence="1 2">
    <name type="scientific">Pseudozyma hubeiensis (strain SY62)</name>
    <name type="common">Yeast</name>
    <dbReference type="NCBI Taxonomy" id="1305764"/>
    <lineage>
        <taxon>Eukaryota</taxon>
        <taxon>Fungi</taxon>
        <taxon>Dikarya</taxon>
        <taxon>Basidiomycota</taxon>
        <taxon>Ustilaginomycotina</taxon>
        <taxon>Ustilaginomycetes</taxon>
        <taxon>Ustilaginales</taxon>
        <taxon>Ustilaginaceae</taxon>
        <taxon>Pseudozyma</taxon>
    </lineage>
</organism>
<keyword evidence="2" id="KW-1185">Reference proteome</keyword>
<reference evidence="2" key="1">
    <citation type="journal article" date="2013" name="Genome Announc.">
        <title>Draft genome sequence of the basidiomycetous yeast-like fungus Pseudozyma hubeiensis SY62, which produces an abundant amount of the biosurfactant mannosylerythritol lipids.</title>
        <authorList>
            <person name="Konishi M."/>
            <person name="Hatada Y."/>
            <person name="Horiuchi J."/>
        </authorList>
    </citation>
    <scope>NUCLEOTIDE SEQUENCE [LARGE SCALE GENOMIC DNA]</scope>
    <source>
        <strain evidence="2">SY62</strain>
    </source>
</reference>
<dbReference type="GeneID" id="24107072"/>
<accession>R9NZJ6</accession>
<sequence>MMGFVDLYTFTPEGERVAWIGVVASGTGVLVGKRHEARGRVENARGVDQSSDVLLVATHRQPMRNECWVRNQQMTRANVGSRSKPYRAGEVDSSRRVAYLPKQTGIHRTVQVELHVPVGASERKLDGKKRRYTAARPQEYC</sequence>
<dbReference type="EMBL" id="DF238783">
    <property type="protein sequence ID" value="GAC94206.1"/>
    <property type="molecule type" value="Genomic_DNA"/>
</dbReference>
<gene>
    <name evidence="1" type="ORF">PHSY_001777</name>
</gene>